<keyword evidence="7" id="KW-1006">Bacterial flagellum protein export</keyword>
<accession>A0ABV9QZB2</accession>
<keyword evidence="4" id="KW-0813">Transport</keyword>
<organism evidence="11 12">
    <name type="scientific">Dokdonella ginsengisoli</name>
    <dbReference type="NCBI Taxonomy" id="363846"/>
    <lineage>
        <taxon>Bacteria</taxon>
        <taxon>Pseudomonadati</taxon>
        <taxon>Pseudomonadota</taxon>
        <taxon>Gammaproteobacteria</taxon>
        <taxon>Lysobacterales</taxon>
        <taxon>Rhodanobacteraceae</taxon>
        <taxon>Dokdonella</taxon>
    </lineage>
</organism>
<evidence type="ECO:0000256" key="2">
    <source>
        <dbReference type="ARBA" id="ARBA00006602"/>
    </source>
</evidence>
<reference evidence="12" key="1">
    <citation type="journal article" date="2019" name="Int. J. Syst. Evol. Microbiol.">
        <title>The Global Catalogue of Microorganisms (GCM) 10K type strain sequencing project: providing services to taxonomists for standard genome sequencing and annotation.</title>
        <authorList>
            <consortium name="The Broad Institute Genomics Platform"/>
            <consortium name="The Broad Institute Genome Sequencing Center for Infectious Disease"/>
            <person name="Wu L."/>
            <person name="Ma J."/>
        </authorList>
    </citation>
    <scope>NUCLEOTIDE SEQUENCE [LARGE SCALE GENOMIC DNA]</scope>
    <source>
        <strain evidence="12">CCUG 30340</strain>
    </source>
</reference>
<feature type="compositionally biased region" description="Low complexity" evidence="9">
    <location>
        <begin position="220"/>
        <end position="234"/>
    </location>
</feature>
<dbReference type="PANTHER" id="PTHR34982">
    <property type="entry name" value="YOP PROTEINS TRANSLOCATION PROTEIN L"/>
    <property type="match status" value="1"/>
</dbReference>
<evidence type="ECO:0000313" key="11">
    <source>
        <dbReference type="EMBL" id="MFC4822126.1"/>
    </source>
</evidence>
<comment type="similarity">
    <text evidence="2">Belongs to the FliH family.</text>
</comment>
<feature type="coiled-coil region" evidence="8">
    <location>
        <begin position="29"/>
        <end position="56"/>
    </location>
</feature>
<dbReference type="InterPro" id="IPR018035">
    <property type="entry name" value="Flagellar_FliH/T3SS_HrpE"/>
</dbReference>
<name>A0ABV9QZB2_9GAMM</name>
<proteinExistence type="inferred from homology"/>
<keyword evidence="5" id="KW-1005">Bacterial flagellum biogenesis</keyword>
<gene>
    <name evidence="11" type="ORF">ACFO6Q_17505</name>
</gene>
<evidence type="ECO:0000256" key="7">
    <source>
        <dbReference type="ARBA" id="ARBA00023225"/>
    </source>
</evidence>
<evidence type="ECO:0000256" key="1">
    <source>
        <dbReference type="ARBA" id="ARBA00003041"/>
    </source>
</evidence>
<dbReference type="PANTHER" id="PTHR34982:SF1">
    <property type="entry name" value="FLAGELLAR ASSEMBLY PROTEIN FLIH"/>
    <property type="match status" value="1"/>
</dbReference>
<feature type="domain" description="Flagellar assembly protein FliH/Type III secretion system HrpE" evidence="10">
    <location>
        <begin position="69"/>
        <end position="195"/>
    </location>
</feature>
<dbReference type="Pfam" id="PF02108">
    <property type="entry name" value="FliH"/>
    <property type="match status" value="1"/>
</dbReference>
<dbReference type="InterPro" id="IPR051472">
    <property type="entry name" value="T3SS_Stator/FliH"/>
</dbReference>
<dbReference type="EMBL" id="JBHSHD010000015">
    <property type="protein sequence ID" value="MFC4822126.1"/>
    <property type="molecule type" value="Genomic_DNA"/>
</dbReference>
<evidence type="ECO:0000256" key="3">
    <source>
        <dbReference type="ARBA" id="ARBA00016507"/>
    </source>
</evidence>
<keyword evidence="8" id="KW-0175">Coiled coil</keyword>
<sequence length="234" mass="24701">MNAAFVDLKERYALGIGGRVIPAAAWLPLTRVQELVDQANRAVQALDAELAAERAAARAQGLAEGRRDALDQFAAATNALHVAREQLAERMRGQITELAVAVVERIAPALGADRLVPMLVGEAVRQLAFEPSLVVRVHPDVAEATRERLAGDGLGLSGTPTTEIVATPEFGEFDCVIETEGGVVRAGLREQLDQVRTILAMAREQAPHPVFAAPNDSKPAGDAAAAMDTGDASD</sequence>
<dbReference type="Proteomes" id="UP001595886">
    <property type="component" value="Unassembled WGS sequence"/>
</dbReference>
<evidence type="ECO:0000313" key="12">
    <source>
        <dbReference type="Proteomes" id="UP001595886"/>
    </source>
</evidence>
<keyword evidence="12" id="KW-1185">Reference proteome</keyword>
<protein>
    <recommendedName>
        <fullName evidence="3">Flagellar assembly protein FliH</fullName>
    </recommendedName>
</protein>
<comment type="function">
    <text evidence="1">Needed for flagellar regrowth and assembly.</text>
</comment>
<evidence type="ECO:0000256" key="9">
    <source>
        <dbReference type="SAM" id="MobiDB-lite"/>
    </source>
</evidence>
<evidence type="ECO:0000259" key="10">
    <source>
        <dbReference type="Pfam" id="PF02108"/>
    </source>
</evidence>
<keyword evidence="6" id="KW-0653">Protein transport</keyword>
<dbReference type="RefSeq" id="WP_380022406.1">
    <property type="nucleotide sequence ID" value="NZ_JBHSHD010000015.1"/>
</dbReference>
<evidence type="ECO:0000256" key="6">
    <source>
        <dbReference type="ARBA" id="ARBA00022927"/>
    </source>
</evidence>
<evidence type="ECO:0000256" key="4">
    <source>
        <dbReference type="ARBA" id="ARBA00022448"/>
    </source>
</evidence>
<evidence type="ECO:0000256" key="5">
    <source>
        <dbReference type="ARBA" id="ARBA00022795"/>
    </source>
</evidence>
<comment type="caution">
    <text evidence="11">The sequence shown here is derived from an EMBL/GenBank/DDBJ whole genome shotgun (WGS) entry which is preliminary data.</text>
</comment>
<evidence type="ECO:0000256" key="8">
    <source>
        <dbReference type="SAM" id="Coils"/>
    </source>
</evidence>
<feature type="region of interest" description="Disordered" evidence="9">
    <location>
        <begin position="210"/>
        <end position="234"/>
    </location>
</feature>